<name>A0A5R9QZI8_9GAMM</name>
<accession>A0A5R9QZI8</accession>
<feature type="signal peptide" evidence="1">
    <location>
        <begin position="1"/>
        <end position="23"/>
    </location>
</feature>
<evidence type="ECO:0008006" key="4">
    <source>
        <dbReference type="Google" id="ProtNLM"/>
    </source>
</evidence>
<dbReference type="AlphaFoldDB" id="A0A5R9QZI8"/>
<sequence>MFKPICQGLLTVLLLATSSTALASMRCNGGLINEGDNSLEVLRKCGEPDARERSVPTLQENGLPPEGSVTVERWAYGPRNGMTRYLRFIDGTLVQITGTRD</sequence>
<feature type="chain" id="PRO_5024349319" description="DUF2845 domain-containing protein" evidence="1">
    <location>
        <begin position="24"/>
        <end position="101"/>
    </location>
</feature>
<proteinExistence type="predicted"/>
<comment type="caution">
    <text evidence="2">The sequence shown here is derived from an EMBL/GenBank/DDBJ whole genome shotgun (WGS) entry which is preliminary data.</text>
</comment>
<evidence type="ECO:0000313" key="2">
    <source>
        <dbReference type="EMBL" id="TLX64105.1"/>
    </source>
</evidence>
<evidence type="ECO:0000313" key="3">
    <source>
        <dbReference type="Proteomes" id="UP000306753"/>
    </source>
</evidence>
<dbReference type="InterPro" id="IPR021268">
    <property type="entry name" value="DUF2845"/>
</dbReference>
<dbReference type="Pfam" id="PF11006">
    <property type="entry name" value="DUF2845"/>
    <property type="match status" value="1"/>
</dbReference>
<protein>
    <recommendedName>
        <fullName evidence="4">DUF2845 domain-containing protein</fullName>
    </recommendedName>
</protein>
<dbReference type="RefSeq" id="WP_138406494.1">
    <property type="nucleotide sequence ID" value="NZ_QLAE01000001.1"/>
</dbReference>
<gene>
    <name evidence="2" type="ORF">DN820_07250</name>
</gene>
<organism evidence="2 3">
    <name type="scientific">Stutzerimonas nosocomialis</name>
    <dbReference type="NCBI Taxonomy" id="1056496"/>
    <lineage>
        <taxon>Bacteria</taxon>
        <taxon>Pseudomonadati</taxon>
        <taxon>Pseudomonadota</taxon>
        <taxon>Gammaproteobacteria</taxon>
        <taxon>Pseudomonadales</taxon>
        <taxon>Pseudomonadaceae</taxon>
        <taxon>Stutzerimonas</taxon>
    </lineage>
</organism>
<dbReference type="EMBL" id="QLAG01000007">
    <property type="protein sequence ID" value="TLX64105.1"/>
    <property type="molecule type" value="Genomic_DNA"/>
</dbReference>
<keyword evidence="3" id="KW-1185">Reference proteome</keyword>
<dbReference type="OrthoDB" id="6897087at2"/>
<dbReference type="Proteomes" id="UP000306753">
    <property type="component" value="Unassembled WGS sequence"/>
</dbReference>
<evidence type="ECO:0000256" key="1">
    <source>
        <dbReference type="SAM" id="SignalP"/>
    </source>
</evidence>
<keyword evidence="1" id="KW-0732">Signal</keyword>
<reference evidence="2 3" key="1">
    <citation type="journal article" date="2017" name="Eur. J. Clin. Microbiol. Infect. Dis.">
        <title>Uncommonly isolated clinical Pseudomonas: identification and phylogenetic assignation.</title>
        <authorList>
            <person name="Mulet M."/>
            <person name="Gomila M."/>
            <person name="Ramirez A."/>
            <person name="Cardew S."/>
            <person name="Moore E.R."/>
            <person name="Lalucat J."/>
            <person name="Garcia-Valdes E."/>
        </authorList>
    </citation>
    <scope>NUCLEOTIDE SEQUENCE [LARGE SCALE GENOMIC DNA]</scope>
    <source>
        <strain evidence="2 3">SD129</strain>
    </source>
</reference>